<dbReference type="Pfam" id="PF04188">
    <property type="entry name" value="Mannosyl_trans2"/>
    <property type="match status" value="1"/>
</dbReference>
<dbReference type="OrthoDB" id="10252502at2759"/>
<dbReference type="GO" id="GO:0031501">
    <property type="term" value="C:mannosyltransferase complex"/>
    <property type="evidence" value="ECO:0007669"/>
    <property type="project" value="TreeGrafter"/>
</dbReference>
<evidence type="ECO:0000256" key="11">
    <source>
        <dbReference type="ARBA" id="ARBA00023136"/>
    </source>
</evidence>
<evidence type="ECO:0000256" key="4">
    <source>
        <dbReference type="ARBA" id="ARBA00013795"/>
    </source>
</evidence>
<proteinExistence type="inferred from homology"/>
<evidence type="ECO:0000313" key="13">
    <source>
        <dbReference type="EMBL" id="KAG0311957.1"/>
    </source>
</evidence>
<feature type="transmembrane region" description="Helical" evidence="12">
    <location>
        <begin position="21"/>
        <end position="43"/>
    </location>
</feature>
<accession>A0A9P6R620</accession>
<comment type="pathway">
    <text evidence="2 12">Glycolipid biosynthesis; glycosylphosphatidylinositol-anchor biosynthesis.</text>
</comment>
<comment type="caution">
    <text evidence="13">The sequence shown here is derived from an EMBL/GenBank/DDBJ whole genome shotgun (WGS) entry which is preliminary data.</text>
</comment>
<evidence type="ECO:0000256" key="2">
    <source>
        <dbReference type="ARBA" id="ARBA00004687"/>
    </source>
</evidence>
<evidence type="ECO:0000313" key="14">
    <source>
        <dbReference type="Proteomes" id="UP000823405"/>
    </source>
</evidence>
<keyword evidence="9 12" id="KW-0256">Endoplasmic reticulum</keyword>
<organism evidence="13 14">
    <name type="scientific">Linnemannia gamsii</name>
    <dbReference type="NCBI Taxonomy" id="64522"/>
    <lineage>
        <taxon>Eukaryota</taxon>
        <taxon>Fungi</taxon>
        <taxon>Fungi incertae sedis</taxon>
        <taxon>Mucoromycota</taxon>
        <taxon>Mortierellomycotina</taxon>
        <taxon>Mortierellomycetes</taxon>
        <taxon>Mortierellales</taxon>
        <taxon>Mortierellaceae</taxon>
        <taxon>Linnemannia</taxon>
    </lineage>
</organism>
<evidence type="ECO:0000256" key="1">
    <source>
        <dbReference type="ARBA" id="ARBA00004477"/>
    </source>
</evidence>
<dbReference type="PANTHER" id="PTHR12468">
    <property type="entry name" value="GPI MANNOSYLTRANSFERASE 2"/>
    <property type="match status" value="1"/>
</dbReference>
<dbReference type="InterPro" id="IPR007315">
    <property type="entry name" value="PIG-V/Gpi18"/>
</dbReference>
<comment type="subcellular location">
    <subcellularLocation>
        <location evidence="1 12">Endoplasmic reticulum membrane</location>
        <topology evidence="1 12">Multi-pass membrane protein</topology>
    </subcellularLocation>
</comment>
<feature type="transmembrane region" description="Helical" evidence="12">
    <location>
        <begin position="156"/>
        <end position="178"/>
    </location>
</feature>
<comment type="function">
    <text evidence="12">Mannosyltransferase involved in glycosylphosphatidylinositol-anchor biosynthesis.</text>
</comment>
<evidence type="ECO:0000256" key="5">
    <source>
        <dbReference type="ARBA" id="ARBA00022502"/>
    </source>
</evidence>
<protein>
    <recommendedName>
        <fullName evidence="4 12">GPI mannosyltransferase 2</fullName>
        <ecNumber evidence="12">2.4.1.-</ecNumber>
    </recommendedName>
</protein>
<comment type="caution">
    <text evidence="12">Lacks conserved residue(s) required for the propagation of feature annotation.</text>
</comment>
<keyword evidence="5 12" id="KW-0337">GPI-anchor biosynthesis</keyword>
<evidence type="ECO:0000256" key="12">
    <source>
        <dbReference type="RuleBase" id="RU363112"/>
    </source>
</evidence>
<evidence type="ECO:0000256" key="10">
    <source>
        <dbReference type="ARBA" id="ARBA00022989"/>
    </source>
</evidence>
<dbReference type="GO" id="GO:0005789">
    <property type="term" value="C:endoplasmic reticulum membrane"/>
    <property type="evidence" value="ECO:0007669"/>
    <property type="project" value="UniProtKB-SubCell"/>
</dbReference>
<keyword evidence="10 12" id="KW-1133">Transmembrane helix</keyword>
<evidence type="ECO:0000256" key="8">
    <source>
        <dbReference type="ARBA" id="ARBA00022692"/>
    </source>
</evidence>
<reference evidence="13" key="1">
    <citation type="journal article" date="2020" name="Fungal Divers.">
        <title>Resolving the Mortierellaceae phylogeny through synthesis of multi-gene phylogenetics and phylogenomics.</title>
        <authorList>
            <person name="Vandepol N."/>
            <person name="Liber J."/>
            <person name="Desiro A."/>
            <person name="Na H."/>
            <person name="Kennedy M."/>
            <person name="Barry K."/>
            <person name="Grigoriev I.V."/>
            <person name="Miller A.N."/>
            <person name="O'Donnell K."/>
            <person name="Stajich J.E."/>
            <person name="Bonito G."/>
        </authorList>
    </citation>
    <scope>NUCLEOTIDE SEQUENCE</scope>
    <source>
        <strain evidence="13">NVP60</strain>
    </source>
</reference>
<feature type="transmembrane region" description="Helical" evidence="12">
    <location>
        <begin position="198"/>
        <end position="228"/>
    </location>
</feature>
<evidence type="ECO:0000256" key="3">
    <source>
        <dbReference type="ARBA" id="ARBA00008698"/>
    </source>
</evidence>
<name>A0A9P6R620_9FUNG</name>
<keyword evidence="14" id="KW-1185">Reference proteome</keyword>
<dbReference type="Proteomes" id="UP000823405">
    <property type="component" value="Unassembled WGS sequence"/>
</dbReference>
<dbReference type="AlphaFoldDB" id="A0A9P6R620"/>
<keyword evidence="11 12" id="KW-0472">Membrane</keyword>
<evidence type="ECO:0000256" key="6">
    <source>
        <dbReference type="ARBA" id="ARBA00022676"/>
    </source>
</evidence>
<dbReference type="GO" id="GO:0000009">
    <property type="term" value="F:alpha-1,6-mannosyltransferase activity"/>
    <property type="evidence" value="ECO:0007669"/>
    <property type="project" value="InterPro"/>
</dbReference>
<comment type="similarity">
    <text evidence="3 12">Belongs to the PIGV family.</text>
</comment>
<gene>
    <name evidence="13" type="ORF">BGZ97_011526</name>
</gene>
<feature type="transmembrane region" description="Helical" evidence="12">
    <location>
        <begin position="314"/>
        <end position="334"/>
    </location>
</feature>
<feature type="transmembrane region" description="Helical" evidence="12">
    <location>
        <begin position="240"/>
        <end position="263"/>
    </location>
</feature>
<dbReference type="GO" id="GO:0004376">
    <property type="term" value="F:GPI mannosyltransferase activity"/>
    <property type="evidence" value="ECO:0007669"/>
    <property type="project" value="InterPro"/>
</dbReference>
<evidence type="ECO:0000256" key="9">
    <source>
        <dbReference type="ARBA" id="ARBA00022824"/>
    </source>
</evidence>
<keyword evidence="6 12" id="KW-0328">Glycosyltransferase</keyword>
<dbReference type="GO" id="GO:0006506">
    <property type="term" value="P:GPI anchor biosynthetic process"/>
    <property type="evidence" value="ECO:0007669"/>
    <property type="project" value="UniProtKB-KW"/>
</dbReference>
<dbReference type="PANTHER" id="PTHR12468:SF2">
    <property type="entry name" value="GPI MANNOSYLTRANSFERASE 2"/>
    <property type="match status" value="1"/>
</dbReference>
<feature type="transmembrane region" description="Helical" evidence="12">
    <location>
        <begin position="124"/>
        <end position="144"/>
    </location>
</feature>
<keyword evidence="7 12" id="KW-0808">Transferase</keyword>
<evidence type="ECO:0000256" key="7">
    <source>
        <dbReference type="ARBA" id="ARBA00022679"/>
    </source>
</evidence>
<sequence length="363" mass="40869">METLSKRTPITHSPVNRIGTVAYYALISRLVIWALAGVSHALIQDYDSALELILPIETTSQQLFKSVFGVFLRWDAFYFVHIAEKGYVFEQAHAFFPLVPALSRLVANTLLAPLSFMLDYKQQLVLAGVIVANVSFTVAAVQLYRLTKELFGREQFAYLTAMLYVLTPSGIFMSAIYTESTFSALSFTGMLFAARKQYLLAAIAWSISCTARSNGILYAGFIIYDLVVCMDLSKSFSHKLFVFVKAGLLCLVTWIGFFAVQLYGYSLYCTDTTSNIDARPWCNGNIPLIYTFVQDFYWNVGFLRYYEVKQIPNFLMAAPMIILSTSGIIYYVLFDTHRALTLGRSSTPGMHAPLPFGNIDIWD</sequence>
<keyword evidence="8 12" id="KW-0812">Transmembrane</keyword>
<dbReference type="EMBL" id="JAAAIN010000658">
    <property type="protein sequence ID" value="KAG0311957.1"/>
    <property type="molecule type" value="Genomic_DNA"/>
</dbReference>
<dbReference type="EC" id="2.4.1.-" evidence="12"/>